<dbReference type="InterPro" id="IPR001509">
    <property type="entry name" value="Epimerase_deHydtase"/>
</dbReference>
<dbReference type="Gene3D" id="3.40.50.720">
    <property type="entry name" value="NAD(P)-binding Rossmann-like Domain"/>
    <property type="match status" value="1"/>
</dbReference>
<gene>
    <name evidence="1" type="ORF">AAW01_10610</name>
</gene>
<name>A0A0G9MMD5_9SPHN</name>
<dbReference type="PANTHER" id="PTHR48079">
    <property type="entry name" value="PROTEIN YEEZ"/>
    <property type="match status" value="1"/>
</dbReference>
<dbReference type="STRING" id="502682.BMF35_a1122"/>
<dbReference type="AlphaFoldDB" id="A0A0G9MMD5"/>
<dbReference type="KEGG" id="egn:BMF35_a1122"/>
<organism evidence="1 2">
    <name type="scientific">Aurantiacibacter gangjinensis</name>
    <dbReference type="NCBI Taxonomy" id="502682"/>
    <lineage>
        <taxon>Bacteria</taxon>
        <taxon>Pseudomonadati</taxon>
        <taxon>Pseudomonadota</taxon>
        <taxon>Alphaproteobacteria</taxon>
        <taxon>Sphingomonadales</taxon>
        <taxon>Erythrobacteraceae</taxon>
        <taxon>Aurantiacibacter</taxon>
    </lineage>
</organism>
<dbReference type="Pfam" id="PF01370">
    <property type="entry name" value="Epimerase"/>
    <property type="match status" value="1"/>
</dbReference>
<dbReference type="InterPro" id="IPR036291">
    <property type="entry name" value="NAD(P)-bd_dom_sf"/>
</dbReference>
<dbReference type="PATRIC" id="fig|502682.8.peg.2159"/>
<dbReference type="GO" id="GO:0004029">
    <property type="term" value="F:aldehyde dehydrogenase (NAD+) activity"/>
    <property type="evidence" value="ECO:0007669"/>
    <property type="project" value="TreeGrafter"/>
</dbReference>
<dbReference type="RefSeq" id="WP_047007247.1">
    <property type="nucleotide sequence ID" value="NZ_CP018097.1"/>
</dbReference>
<dbReference type="PANTHER" id="PTHR48079:SF6">
    <property type="entry name" value="NAD(P)-BINDING DOMAIN-CONTAINING PROTEIN-RELATED"/>
    <property type="match status" value="1"/>
</dbReference>
<dbReference type="OrthoDB" id="9778052at2"/>
<reference evidence="1 2" key="1">
    <citation type="submission" date="2015-04" db="EMBL/GenBank/DDBJ databases">
        <title>The draft genome sequence of Erythrobacr gangjinensis K7-2.</title>
        <authorList>
            <person name="Zhuang L."/>
            <person name="Liu Y."/>
            <person name="Shao Z."/>
        </authorList>
    </citation>
    <scope>NUCLEOTIDE SEQUENCE [LARGE SCALE GENOMIC DNA]</scope>
    <source>
        <strain evidence="1 2">K7-2</strain>
    </source>
</reference>
<protein>
    <submittedName>
        <fullName evidence="1">Uncharacterized protein</fullName>
    </submittedName>
</protein>
<dbReference type="SUPFAM" id="SSF51735">
    <property type="entry name" value="NAD(P)-binding Rossmann-fold domains"/>
    <property type="match status" value="1"/>
</dbReference>
<evidence type="ECO:0000313" key="1">
    <source>
        <dbReference type="EMBL" id="KLE31896.1"/>
    </source>
</evidence>
<comment type="caution">
    <text evidence="1">The sequence shown here is derived from an EMBL/GenBank/DDBJ whole genome shotgun (WGS) entry which is preliminary data.</text>
</comment>
<proteinExistence type="predicted"/>
<dbReference type="Proteomes" id="UP000053070">
    <property type="component" value="Unassembled WGS sequence"/>
</dbReference>
<keyword evidence="2" id="KW-1185">Reference proteome</keyword>
<dbReference type="GO" id="GO:0005737">
    <property type="term" value="C:cytoplasm"/>
    <property type="evidence" value="ECO:0007669"/>
    <property type="project" value="TreeGrafter"/>
</dbReference>
<dbReference type="EMBL" id="LBHC01000002">
    <property type="protein sequence ID" value="KLE31896.1"/>
    <property type="molecule type" value="Genomic_DNA"/>
</dbReference>
<dbReference type="InterPro" id="IPR051783">
    <property type="entry name" value="NAD(P)-dependent_oxidoreduct"/>
</dbReference>
<sequence>MSKRTILITGATGGLGKALVREALARGHGVRATGRKCTIGDELAAMGAEFRWCDLADPAADVFDLVQGCDSVIHAAGLSASWGPREQFERVNVDGTRVIVEAARAAGCSRFVVISSPSIFASLRDRTKITADAAPGDPPLNHYASTKLAAERLVLAAADENFATVAIRPRALVGDGDQVILPRLAEIAARKRVPLPRHGKAMIELTDLRDAAWACLEAEERAPATSPVAINISGGKPIAVGELARKAADALGLSPKFANLPLPLAHGVARLLEYGARALRLQKEPPLTRYTLSTLGYSQTFDLAPAKMLLGYEPRYDAVATLLEQAAAMRNSA</sequence>
<accession>A0A0G9MMD5</accession>
<evidence type="ECO:0000313" key="2">
    <source>
        <dbReference type="Proteomes" id="UP000053070"/>
    </source>
</evidence>